<dbReference type="PANTHER" id="PTHR47331">
    <property type="entry name" value="PHD-TYPE DOMAIN-CONTAINING PROTEIN"/>
    <property type="match status" value="1"/>
</dbReference>
<evidence type="ECO:0000313" key="1">
    <source>
        <dbReference type="Proteomes" id="UP000025227"/>
    </source>
</evidence>
<dbReference type="OrthoDB" id="8033604at2759"/>
<dbReference type="AlphaFoldDB" id="A0A7I4Z2X0"/>
<dbReference type="Pfam" id="PF05380">
    <property type="entry name" value="Peptidase_A17"/>
    <property type="match status" value="1"/>
</dbReference>
<name>A0A7I4Z2X0_HAECO</name>
<dbReference type="InterPro" id="IPR008042">
    <property type="entry name" value="Retrotrans_Pao"/>
</dbReference>
<sequence length="141" mass="16137">MSPFLAPFEIFLQDIWIKSYQWDDSFEDADVVRWKKLEDLAHPIPSVPRCLVPSSDSPLDYELCVLRDASKRLYASCVYLLCRSHSSTTAGLLMAESLLGPRNPITMLRMELLATLMSLRLVRFVHTQLLLKISAVGYFEI</sequence>
<organism evidence="1 2">
    <name type="scientific">Haemonchus contortus</name>
    <name type="common">Barber pole worm</name>
    <dbReference type="NCBI Taxonomy" id="6289"/>
    <lineage>
        <taxon>Eukaryota</taxon>
        <taxon>Metazoa</taxon>
        <taxon>Ecdysozoa</taxon>
        <taxon>Nematoda</taxon>
        <taxon>Chromadorea</taxon>
        <taxon>Rhabditida</taxon>
        <taxon>Rhabditina</taxon>
        <taxon>Rhabditomorpha</taxon>
        <taxon>Strongyloidea</taxon>
        <taxon>Trichostrongylidae</taxon>
        <taxon>Haemonchus</taxon>
    </lineage>
</organism>
<dbReference type="PANTHER" id="PTHR47331:SF1">
    <property type="entry name" value="GAG-LIKE PROTEIN"/>
    <property type="match status" value="1"/>
</dbReference>
<reference evidence="2" key="1">
    <citation type="submission" date="2020-12" db="UniProtKB">
        <authorList>
            <consortium name="WormBaseParasite"/>
        </authorList>
    </citation>
    <scope>IDENTIFICATION</scope>
    <source>
        <strain evidence="2">MHco3</strain>
    </source>
</reference>
<dbReference type="Proteomes" id="UP000025227">
    <property type="component" value="Unplaced"/>
</dbReference>
<keyword evidence="1" id="KW-1185">Reference proteome</keyword>
<dbReference type="WBParaSite" id="HCON_00177370-00001">
    <property type="protein sequence ID" value="HCON_00177370-00001"/>
    <property type="gene ID" value="HCON_00177370"/>
</dbReference>
<protein>
    <submittedName>
        <fullName evidence="2">Rab-GAP TBC domain-containing protein</fullName>
    </submittedName>
</protein>
<dbReference type="OMA" id="LERCHAW"/>
<proteinExistence type="predicted"/>
<evidence type="ECO:0000313" key="2">
    <source>
        <dbReference type="WBParaSite" id="HCON_00177370-00001"/>
    </source>
</evidence>
<accession>A0A7I4Z2X0</accession>